<dbReference type="Gramene" id="Zm00001eb428980_T001">
    <property type="protein sequence ID" value="Zm00001eb428980_P001"/>
    <property type="gene ID" value="Zm00001eb428980"/>
</dbReference>
<dbReference type="Proteomes" id="UP000007305">
    <property type="component" value="Chromosome 10"/>
</dbReference>
<evidence type="ECO:0000256" key="1">
    <source>
        <dbReference type="SAM" id="MobiDB-lite"/>
    </source>
</evidence>
<reference evidence="3" key="1">
    <citation type="journal article" date="2009" name="Science">
        <title>The B73 maize genome: complexity, diversity, and dynamics.</title>
        <authorList>
            <person name="Schnable P.S."/>
            <person name="Ware D."/>
            <person name="Fulton R.S."/>
            <person name="Stein J.C."/>
            <person name="Wei F."/>
            <person name="Pasternak S."/>
            <person name="Liang C."/>
            <person name="Zhang J."/>
            <person name="Fulton L."/>
            <person name="Graves T.A."/>
            <person name="Minx P."/>
            <person name="Reily A.D."/>
            <person name="Courtney L."/>
            <person name="Kruchowski S.S."/>
            <person name="Tomlinson C."/>
            <person name="Strong C."/>
            <person name="Delehaunty K."/>
            <person name="Fronick C."/>
            <person name="Courtney B."/>
            <person name="Rock S.M."/>
            <person name="Belter E."/>
            <person name="Du F."/>
            <person name="Kim K."/>
            <person name="Abbott R.M."/>
            <person name="Cotton M."/>
            <person name="Levy A."/>
            <person name="Marchetto P."/>
            <person name="Ochoa K."/>
            <person name="Jackson S.M."/>
            <person name="Gillam B."/>
            <person name="Chen W."/>
            <person name="Yan L."/>
            <person name="Higginbotham J."/>
            <person name="Cardenas M."/>
            <person name="Waligorski J."/>
            <person name="Applebaum E."/>
            <person name="Phelps L."/>
            <person name="Falcone J."/>
            <person name="Kanchi K."/>
            <person name="Thane T."/>
            <person name="Scimone A."/>
            <person name="Thane N."/>
            <person name="Henke J."/>
            <person name="Wang T."/>
            <person name="Ruppert J."/>
            <person name="Shah N."/>
            <person name="Rotter K."/>
            <person name="Hodges J."/>
            <person name="Ingenthron E."/>
            <person name="Cordes M."/>
            <person name="Kohlberg S."/>
            <person name="Sgro J."/>
            <person name="Delgado B."/>
            <person name="Mead K."/>
            <person name="Chinwalla A."/>
            <person name="Leonard S."/>
            <person name="Crouse K."/>
            <person name="Collura K."/>
            <person name="Kudrna D."/>
            <person name="Currie J."/>
            <person name="He R."/>
            <person name="Angelova A."/>
            <person name="Rajasekar S."/>
            <person name="Mueller T."/>
            <person name="Lomeli R."/>
            <person name="Scara G."/>
            <person name="Ko A."/>
            <person name="Delaney K."/>
            <person name="Wissotski M."/>
            <person name="Lopez G."/>
            <person name="Campos D."/>
            <person name="Braidotti M."/>
            <person name="Ashley E."/>
            <person name="Golser W."/>
            <person name="Kim H."/>
            <person name="Lee S."/>
            <person name="Lin J."/>
            <person name="Dujmic Z."/>
            <person name="Kim W."/>
            <person name="Talag J."/>
            <person name="Zuccolo A."/>
            <person name="Fan C."/>
            <person name="Sebastian A."/>
            <person name="Kramer M."/>
            <person name="Spiegel L."/>
            <person name="Nascimento L."/>
            <person name="Zutavern T."/>
            <person name="Miller B."/>
            <person name="Ambroise C."/>
            <person name="Muller S."/>
            <person name="Spooner W."/>
            <person name="Narechania A."/>
            <person name="Ren L."/>
            <person name="Wei S."/>
            <person name="Kumari S."/>
            <person name="Faga B."/>
            <person name="Levy M.J."/>
            <person name="McMahan L."/>
            <person name="Van Buren P."/>
            <person name="Vaughn M.W."/>
            <person name="Ying K."/>
            <person name="Yeh C.-T."/>
            <person name="Emrich S.J."/>
            <person name="Jia Y."/>
            <person name="Kalyanaraman A."/>
            <person name="Hsia A.-P."/>
            <person name="Barbazuk W.B."/>
            <person name="Baucom R.S."/>
            <person name="Brutnell T.P."/>
            <person name="Carpita N.C."/>
            <person name="Chaparro C."/>
            <person name="Chia J.-M."/>
            <person name="Deragon J.-M."/>
            <person name="Estill J.C."/>
            <person name="Fu Y."/>
            <person name="Jeddeloh J.A."/>
            <person name="Han Y."/>
            <person name="Lee H."/>
            <person name="Li P."/>
            <person name="Lisch D.R."/>
            <person name="Liu S."/>
            <person name="Liu Z."/>
            <person name="Nagel D.H."/>
            <person name="McCann M.C."/>
            <person name="SanMiguel P."/>
            <person name="Myers A.M."/>
            <person name="Nettleton D."/>
            <person name="Nguyen J."/>
            <person name="Penning B.W."/>
            <person name="Ponnala L."/>
            <person name="Schneider K.L."/>
            <person name="Schwartz D.C."/>
            <person name="Sharma A."/>
            <person name="Soderlund C."/>
            <person name="Springer N.M."/>
            <person name="Sun Q."/>
            <person name="Wang H."/>
            <person name="Waterman M."/>
            <person name="Westerman R."/>
            <person name="Wolfgruber T.K."/>
            <person name="Yang L."/>
            <person name="Yu Y."/>
            <person name="Zhang L."/>
            <person name="Zhou S."/>
            <person name="Zhu Q."/>
            <person name="Bennetzen J.L."/>
            <person name="Dawe R.K."/>
            <person name="Jiang J."/>
            <person name="Jiang N."/>
            <person name="Presting G.G."/>
            <person name="Wessler S.R."/>
            <person name="Aluru S."/>
            <person name="Martienssen R.A."/>
            <person name="Clifton S.W."/>
            <person name="McCombie W.R."/>
            <person name="Wing R.A."/>
            <person name="Wilson R.K."/>
        </authorList>
    </citation>
    <scope>NUCLEOTIDE SEQUENCE [LARGE SCALE GENOMIC DNA]</scope>
    <source>
        <strain evidence="3">cv. B73</strain>
    </source>
</reference>
<organism evidence="2 3">
    <name type="scientific">Zea mays</name>
    <name type="common">Maize</name>
    <dbReference type="NCBI Taxonomy" id="4577"/>
    <lineage>
        <taxon>Eukaryota</taxon>
        <taxon>Viridiplantae</taxon>
        <taxon>Streptophyta</taxon>
        <taxon>Embryophyta</taxon>
        <taxon>Tracheophyta</taxon>
        <taxon>Spermatophyta</taxon>
        <taxon>Magnoliopsida</taxon>
        <taxon>Liliopsida</taxon>
        <taxon>Poales</taxon>
        <taxon>Poaceae</taxon>
        <taxon>PACMAD clade</taxon>
        <taxon>Panicoideae</taxon>
        <taxon>Andropogonodae</taxon>
        <taxon>Andropogoneae</taxon>
        <taxon>Tripsacinae</taxon>
        <taxon>Zea</taxon>
    </lineage>
</organism>
<feature type="compositionally biased region" description="Low complexity" evidence="1">
    <location>
        <begin position="24"/>
        <end position="53"/>
    </location>
</feature>
<dbReference type="EnsemblPlants" id="Zm00001eb428980_T001">
    <property type="protein sequence ID" value="Zm00001eb428980_P001"/>
    <property type="gene ID" value="Zm00001eb428980"/>
</dbReference>
<evidence type="ECO:0000313" key="2">
    <source>
        <dbReference type="EnsemblPlants" id="Zm00001eb428980_P001"/>
    </source>
</evidence>
<accession>A0A804RNU2</accession>
<dbReference type="PANTHER" id="PTHR45728">
    <property type="entry name" value="ACETYL-COA CARBOXYLASE, ISOFORM A"/>
    <property type="match status" value="1"/>
</dbReference>
<dbReference type="GO" id="GO:0003989">
    <property type="term" value="F:acetyl-CoA carboxylase activity"/>
    <property type="evidence" value="ECO:0007669"/>
    <property type="project" value="InterPro"/>
</dbReference>
<reference evidence="2" key="3">
    <citation type="submission" date="2021-05" db="UniProtKB">
        <authorList>
            <consortium name="EnsemblPlants"/>
        </authorList>
    </citation>
    <scope>IDENTIFICATION</scope>
    <source>
        <strain evidence="2">cv. B73</strain>
    </source>
</reference>
<evidence type="ECO:0000313" key="3">
    <source>
        <dbReference type="Proteomes" id="UP000007305"/>
    </source>
</evidence>
<dbReference type="InterPro" id="IPR049076">
    <property type="entry name" value="ACCA"/>
</dbReference>
<reference evidence="2" key="2">
    <citation type="submission" date="2019-07" db="EMBL/GenBank/DDBJ databases">
        <authorList>
            <person name="Seetharam A."/>
            <person name="Woodhouse M."/>
            <person name="Cannon E."/>
        </authorList>
    </citation>
    <scope>NUCLEOTIDE SEQUENCE [LARGE SCALE GENOMIC DNA]</scope>
    <source>
        <strain evidence="2">cv. B73</strain>
    </source>
</reference>
<dbReference type="InParanoid" id="A0A804RNU2"/>
<keyword evidence="3" id="KW-1185">Reference proteome</keyword>
<protein>
    <submittedName>
        <fullName evidence="2">Uncharacterized protein</fullName>
    </submittedName>
</protein>
<proteinExistence type="evidence at protein level"/>
<sequence>MKSLFKSKIWWPHRSNDPTSTAGQSQQTSGPPTASSPSGTVPATALSVSTPASSSPPPVVATLTGAAAAAVVAGAGEEDYISSKAKLMSLNCFAANRDETHTAESLSHRYWATEYHKNKIHTGWLDSRIAMRVRAERPPWYLSVVGGALYEASSRSSSVITNYVGYLSKDQIPVVVGLKTSW</sequence>
<feature type="region of interest" description="Disordered" evidence="1">
    <location>
        <begin position="1"/>
        <end position="58"/>
    </location>
</feature>
<keyword evidence="4" id="KW-1267">Proteomics identification</keyword>
<dbReference type="AlphaFoldDB" id="A0A804RNU2"/>
<name>A0A804RNU2_MAIZE</name>
<dbReference type="PANTHER" id="PTHR45728:SF3">
    <property type="entry name" value="ACETYL-COA CARBOXYLASE"/>
    <property type="match status" value="1"/>
</dbReference>
<evidence type="ECO:0007829" key="4">
    <source>
        <dbReference type="PeptideAtlas" id="A0A804RNU2"/>
    </source>
</evidence>